<organism evidence="2 3">
    <name type="scientific">Malassezia caprae</name>
    <dbReference type="NCBI Taxonomy" id="1381934"/>
    <lineage>
        <taxon>Eukaryota</taxon>
        <taxon>Fungi</taxon>
        <taxon>Dikarya</taxon>
        <taxon>Basidiomycota</taxon>
        <taxon>Ustilaginomycotina</taxon>
        <taxon>Malasseziomycetes</taxon>
        <taxon>Malasseziales</taxon>
        <taxon>Malasseziaceae</taxon>
        <taxon>Malassezia</taxon>
    </lineage>
</organism>
<feature type="compositionally biased region" description="Basic and acidic residues" evidence="1">
    <location>
        <begin position="115"/>
        <end position="126"/>
    </location>
</feature>
<gene>
    <name evidence="2" type="ORF">MCAP1_000791</name>
</gene>
<name>A0AAF0E9J4_9BASI</name>
<dbReference type="Proteomes" id="UP001220961">
    <property type="component" value="Chromosome 2"/>
</dbReference>
<feature type="region of interest" description="Disordered" evidence="1">
    <location>
        <begin position="45"/>
        <end position="126"/>
    </location>
</feature>
<accession>A0AAF0E9J4</accession>
<dbReference type="AlphaFoldDB" id="A0AAF0E9J4"/>
<reference evidence="2" key="1">
    <citation type="submission" date="2023-03" db="EMBL/GenBank/DDBJ databases">
        <title>Mating type loci evolution in Malassezia.</title>
        <authorList>
            <person name="Coelho M.A."/>
        </authorList>
    </citation>
    <scope>NUCLEOTIDE SEQUENCE</scope>
    <source>
        <strain evidence="2">CBS 10434</strain>
    </source>
</reference>
<evidence type="ECO:0000313" key="2">
    <source>
        <dbReference type="EMBL" id="WFD18587.1"/>
    </source>
</evidence>
<sequence length="228" mass="26936">MENRVFHWSTPEDMVLLRREEIDAFLARQNRKRWSELYKAYEIAKDPTPWNEEQNRIVQKHEEWVQEHGEEQEADEAVGEDESAHPASRKRAPSETPAPAKRARSEPAEVPAETQPEKEHTEEQLDAATRKVREWRHRLQRAFLSKEGTIYASDMDAQDAIFTTVEAYDEMTVDQLRQTKICKVMKRIHLLPEVPRDDEFHFRERAGELMKRWNALFDRAAEDTETHS</sequence>
<protein>
    <recommendedName>
        <fullName evidence="4">TFIIS N-terminal domain-containing protein</fullName>
    </recommendedName>
</protein>
<evidence type="ECO:0000256" key="1">
    <source>
        <dbReference type="SAM" id="MobiDB-lite"/>
    </source>
</evidence>
<feature type="compositionally biased region" description="Basic and acidic residues" evidence="1">
    <location>
        <begin position="53"/>
        <end position="71"/>
    </location>
</feature>
<proteinExistence type="predicted"/>
<dbReference type="EMBL" id="CP119909">
    <property type="protein sequence ID" value="WFD18587.1"/>
    <property type="molecule type" value="Genomic_DNA"/>
</dbReference>
<keyword evidence="3" id="KW-1185">Reference proteome</keyword>
<feature type="compositionally biased region" description="Acidic residues" evidence="1">
    <location>
        <begin position="72"/>
        <end position="81"/>
    </location>
</feature>
<evidence type="ECO:0008006" key="4">
    <source>
        <dbReference type="Google" id="ProtNLM"/>
    </source>
</evidence>
<evidence type="ECO:0000313" key="3">
    <source>
        <dbReference type="Proteomes" id="UP001220961"/>
    </source>
</evidence>